<evidence type="ECO:0000256" key="1">
    <source>
        <dbReference type="SAM" id="MobiDB-lite"/>
    </source>
</evidence>
<accession>A0A6J5KWA7</accession>
<protein>
    <submittedName>
        <fullName evidence="2">Uncharacterized protein</fullName>
    </submittedName>
</protein>
<sequence length="66" mass="6442">MGGGGSNPSPPPPPAPPPVDLGGQQAQSAMTGQRQRAAQANGRASTILAPTSNVQAPDGKRTLLGG</sequence>
<gene>
    <name evidence="2" type="ORF">UFOVP78_11</name>
</gene>
<reference evidence="2" key="1">
    <citation type="submission" date="2020-04" db="EMBL/GenBank/DDBJ databases">
        <authorList>
            <person name="Chiriac C."/>
            <person name="Salcher M."/>
            <person name="Ghai R."/>
            <person name="Kavagutti S V."/>
        </authorList>
    </citation>
    <scope>NUCLEOTIDE SEQUENCE</scope>
</reference>
<organism evidence="2">
    <name type="scientific">uncultured Caudovirales phage</name>
    <dbReference type="NCBI Taxonomy" id="2100421"/>
    <lineage>
        <taxon>Viruses</taxon>
        <taxon>Duplodnaviria</taxon>
        <taxon>Heunggongvirae</taxon>
        <taxon>Uroviricota</taxon>
        <taxon>Caudoviricetes</taxon>
        <taxon>Peduoviridae</taxon>
        <taxon>Maltschvirus</taxon>
        <taxon>Maltschvirus maltsch</taxon>
    </lineage>
</organism>
<dbReference type="EMBL" id="LR796203">
    <property type="protein sequence ID" value="CAB4126714.1"/>
    <property type="molecule type" value="Genomic_DNA"/>
</dbReference>
<evidence type="ECO:0000313" key="2">
    <source>
        <dbReference type="EMBL" id="CAB4126714.1"/>
    </source>
</evidence>
<feature type="compositionally biased region" description="Low complexity" evidence="1">
    <location>
        <begin position="32"/>
        <end position="44"/>
    </location>
</feature>
<feature type="region of interest" description="Disordered" evidence="1">
    <location>
        <begin position="1"/>
        <end position="66"/>
    </location>
</feature>
<name>A0A6J5KWA7_9CAUD</name>
<proteinExistence type="predicted"/>
<feature type="compositionally biased region" description="Pro residues" evidence="1">
    <location>
        <begin position="8"/>
        <end position="19"/>
    </location>
</feature>